<keyword evidence="3" id="KW-0732">Signal</keyword>
<keyword evidence="2" id="KW-0964">Secreted</keyword>
<feature type="domain" description="CNA-B" evidence="4">
    <location>
        <begin position="831"/>
        <end position="915"/>
    </location>
</feature>
<organism evidence="6 7">
    <name type="scientific">Eggerthella guodeyinii</name>
    <dbReference type="NCBI Taxonomy" id="2690837"/>
    <lineage>
        <taxon>Bacteria</taxon>
        <taxon>Bacillati</taxon>
        <taxon>Actinomycetota</taxon>
        <taxon>Coriobacteriia</taxon>
        <taxon>Eggerthellales</taxon>
        <taxon>Eggerthellaceae</taxon>
        <taxon>Eggerthella</taxon>
    </lineage>
</organism>
<reference evidence="6 7" key="1">
    <citation type="submission" date="2020-10" db="EMBL/GenBank/DDBJ databases">
        <title>Eggerthella sp. nov., isolated from human feces.</title>
        <authorList>
            <person name="Yajun G."/>
        </authorList>
    </citation>
    <scope>NUCLEOTIDE SEQUENCE [LARGE SCALE GENOMIC DNA]</scope>
    <source>
        <strain evidence="6 7">HF-1101</strain>
    </source>
</reference>
<dbReference type="Pfam" id="PF17802">
    <property type="entry name" value="SpaA"/>
    <property type="match status" value="1"/>
</dbReference>
<evidence type="ECO:0000259" key="4">
    <source>
        <dbReference type="Pfam" id="PF05738"/>
    </source>
</evidence>
<protein>
    <submittedName>
        <fullName evidence="6">Cna B-type domain-containing protein</fullName>
    </submittedName>
</protein>
<dbReference type="PANTHER" id="PTHR36108">
    <property type="entry name" value="COLOSSIN-B-RELATED"/>
    <property type="match status" value="1"/>
</dbReference>
<evidence type="ECO:0000313" key="7">
    <source>
        <dbReference type="Proteomes" id="UP000478463"/>
    </source>
</evidence>
<feature type="domain" description="CNA-B" evidence="4">
    <location>
        <begin position="927"/>
        <end position="1011"/>
    </location>
</feature>
<dbReference type="Pfam" id="PF05738">
    <property type="entry name" value="Cna_B"/>
    <property type="match status" value="5"/>
</dbReference>
<evidence type="ECO:0000313" key="6">
    <source>
        <dbReference type="EMBL" id="QOS68450.1"/>
    </source>
</evidence>
<name>A0A6L7IRL6_9ACTN</name>
<dbReference type="InterPro" id="IPR013783">
    <property type="entry name" value="Ig-like_fold"/>
</dbReference>
<feature type="domain" description="CNA-B" evidence="4">
    <location>
        <begin position="519"/>
        <end position="607"/>
    </location>
</feature>
<dbReference type="SUPFAM" id="SSF49478">
    <property type="entry name" value="Cna protein B-type domain"/>
    <property type="match status" value="6"/>
</dbReference>
<evidence type="ECO:0000256" key="1">
    <source>
        <dbReference type="ARBA" id="ARBA00007257"/>
    </source>
</evidence>
<evidence type="ECO:0000259" key="5">
    <source>
        <dbReference type="Pfam" id="PF17802"/>
    </source>
</evidence>
<dbReference type="CDD" id="cd00222">
    <property type="entry name" value="CollagenBindB"/>
    <property type="match status" value="5"/>
</dbReference>
<evidence type="ECO:0000256" key="2">
    <source>
        <dbReference type="ARBA" id="ARBA00022525"/>
    </source>
</evidence>
<feature type="domain" description="CNA-B" evidence="4">
    <location>
        <begin position="632"/>
        <end position="705"/>
    </location>
</feature>
<proteinExistence type="inferred from homology"/>
<dbReference type="GO" id="GO:0005975">
    <property type="term" value="P:carbohydrate metabolic process"/>
    <property type="evidence" value="ECO:0007669"/>
    <property type="project" value="UniProtKB-ARBA"/>
</dbReference>
<dbReference type="Proteomes" id="UP000478463">
    <property type="component" value="Chromosome"/>
</dbReference>
<dbReference type="AlphaFoldDB" id="A0A6L7IRL6"/>
<comment type="similarity">
    <text evidence="1">Belongs to the serine-aspartate repeat-containing protein (SDr) family.</text>
</comment>
<dbReference type="Gene3D" id="2.60.40.10">
    <property type="entry name" value="Immunoglobulins"/>
    <property type="match status" value="1"/>
</dbReference>
<sequence length="1065" mass="114571">MKVRTLLIGAALGLALCLPVAPGMTAEAAEDTVQITDIEQLVPYVPDAIFRQAVFDAVKDGADGAEGADVEEALYNFRGTVLYNKSNATPSDQKIKDVHGIQYLRNAQLVSLKYNEIRDFSWLERSGGLEDKYYGELLANDDTIEIDERNVVWDFGGNPFEMLPTFFGGRLKIMQPASSSFTYSEDVSQHLAYVRPAGETAVSGALDIGKSAIYEHGAKIEDAHVVECGVHTRPGDAATSMVIASHNDTTAAFTGLEKSGVFHIYVGMDKELKYGTQDEWGAITEGEQSYKYYLTPTFRVYDRITAASAAGSSAVLTKTDATTNAPVAGATYAVYTDKGVFVEERTTDDAGSLSTSSLLPGAYYFQETEAPTGYLLNDKKIPFTIVEGTTGATTSVGGGESQVTTSDGQTVNASANERLFAGGKDGSGTLLSPDLELSSSNPDDVVGVQVTYDKLDGDRGGDNVVRTFDNLTDAQADINAEKGDNAILGPVSVTARYRTSTAAPVQVQTSDEPVEAIDIPVKKHWQDNPDWHGTRADVTIRLWCGGDEVGTWTLIGGEPSEGGADDFDHVFTGLPKTDQYGNDLVYEVTEDPVRDASGITGNYISTIDADPAADNGVIVSNLYNVAEKFYLTGQKTWSGDTEADRPASVSLTLTQTNASGHAPYIFKTTASAPDWAYTFTNIPLLEGSERATYQLTETPVNGYTSFAPIANIQGTGDIETVVVPAEQTVNKIKRVDVAGTKSWHDYDNALGTRPAAITVNLYQDDVLFDTATATADDGWAYQFTGLPEAAANGTIHVYTVQEEAVEHYATVIDGTAIANTLDPKLNDIAEVKGTKTWDDNDNAGNTRPESITVELLDGDDVVKSLETTEADGWAYAFAELPKYADDGTEIAYTVREKDVPTGYEAVVSGYNIANTLKPQPGGDTVEVAGTKTWVDNDNAGTTRPETLTVSLYQNDKLFRTQETSAQRDWAYRFADLPRFDADGKEFAYSIREDAVPTGYTAAVKGYDLTNTLSEIPQKPKDPTTPTDVPHKLAATGDVPFAAVALGATFAAALLVVAAFRKRRRA</sequence>
<feature type="domain" description="CNA-B" evidence="4">
    <location>
        <begin position="737"/>
        <end position="820"/>
    </location>
</feature>
<evidence type="ECO:0000256" key="3">
    <source>
        <dbReference type="ARBA" id="ARBA00022729"/>
    </source>
</evidence>
<dbReference type="KEGG" id="egd:GS424_000825"/>
<dbReference type="InterPro" id="IPR008454">
    <property type="entry name" value="Collagen-bd_Cna-like_B-typ_dom"/>
</dbReference>
<feature type="domain" description="SpaA-like prealbumin fold" evidence="5">
    <location>
        <begin position="315"/>
        <end position="390"/>
    </location>
</feature>
<dbReference type="PANTHER" id="PTHR36108:SF13">
    <property type="entry name" value="COLOSSIN-B-RELATED"/>
    <property type="match status" value="1"/>
</dbReference>
<dbReference type="InterPro" id="IPR041033">
    <property type="entry name" value="SpaA_PFL_dom_1"/>
</dbReference>
<dbReference type="Gene3D" id="2.60.40.1140">
    <property type="entry name" value="Collagen-binding surface protein Cna, B-type domain"/>
    <property type="match status" value="5"/>
</dbReference>
<accession>A0A6L7IRL6</accession>
<dbReference type="RefSeq" id="WP_160942176.1">
    <property type="nucleotide sequence ID" value="NZ_CP063310.1"/>
</dbReference>
<dbReference type="EMBL" id="CP063310">
    <property type="protein sequence ID" value="QOS68450.1"/>
    <property type="molecule type" value="Genomic_DNA"/>
</dbReference>
<gene>
    <name evidence="6" type="ORF">GS424_000825</name>
</gene>